<dbReference type="SMART" id="SM01322">
    <property type="entry name" value="YaeQ"/>
    <property type="match status" value="1"/>
</dbReference>
<dbReference type="AlphaFoldDB" id="A0A847SHV2"/>
<dbReference type="Pfam" id="PF07152">
    <property type="entry name" value="YaeQ"/>
    <property type="match status" value="1"/>
</dbReference>
<comment type="caution">
    <text evidence="1">The sequence shown here is derived from an EMBL/GenBank/DDBJ whole genome shotgun (WGS) entry which is preliminary data.</text>
</comment>
<proteinExistence type="predicted"/>
<name>A0A847SHV2_9NEIS</name>
<dbReference type="InterPro" id="IPR011335">
    <property type="entry name" value="Restrct_endonuc-II-like"/>
</dbReference>
<dbReference type="Proteomes" id="UP000587991">
    <property type="component" value="Unassembled WGS sequence"/>
</dbReference>
<dbReference type="PANTHER" id="PTHR38784">
    <property type="entry name" value="SUCROSE PHOSPHORYLASE"/>
    <property type="match status" value="1"/>
</dbReference>
<organism evidence="1 2">
    <name type="scientific">Leeia aquatica</name>
    <dbReference type="NCBI Taxonomy" id="2725557"/>
    <lineage>
        <taxon>Bacteria</taxon>
        <taxon>Pseudomonadati</taxon>
        <taxon>Pseudomonadota</taxon>
        <taxon>Betaproteobacteria</taxon>
        <taxon>Neisseriales</taxon>
        <taxon>Leeiaceae</taxon>
        <taxon>Leeia</taxon>
    </lineage>
</organism>
<dbReference type="CDD" id="cd22368">
    <property type="entry name" value="YaeQ-like"/>
    <property type="match status" value="1"/>
</dbReference>
<dbReference type="InterPro" id="IPR009822">
    <property type="entry name" value="YaeQ"/>
</dbReference>
<dbReference type="PIRSF" id="PIRSF011484">
    <property type="entry name" value="YaeQ"/>
    <property type="match status" value="1"/>
</dbReference>
<accession>A0A847SHV2</accession>
<reference evidence="1 2" key="1">
    <citation type="submission" date="2020-04" db="EMBL/GenBank/DDBJ databases">
        <title>Draft genome of Leeia sp. IMCC25680.</title>
        <authorList>
            <person name="Song J."/>
            <person name="Cho J.-C."/>
        </authorList>
    </citation>
    <scope>NUCLEOTIDE SEQUENCE [LARGE SCALE GENOMIC DNA]</scope>
    <source>
        <strain evidence="1 2">IMCC25680</strain>
    </source>
</reference>
<dbReference type="RefSeq" id="WP_168878612.1">
    <property type="nucleotide sequence ID" value="NZ_JABAIM010000005.1"/>
</dbReference>
<dbReference type="EMBL" id="JABAIM010000005">
    <property type="protein sequence ID" value="NLR76946.1"/>
    <property type="molecule type" value="Genomic_DNA"/>
</dbReference>
<protein>
    <submittedName>
        <fullName evidence="1">YaeQ family protein</fullName>
    </submittedName>
</protein>
<dbReference type="InterPro" id="IPR038590">
    <property type="entry name" value="YaeQ_sf"/>
</dbReference>
<dbReference type="SUPFAM" id="SSF52980">
    <property type="entry name" value="Restriction endonuclease-like"/>
    <property type="match status" value="1"/>
</dbReference>
<evidence type="ECO:0000313" key="1">
    <source>
        <dbReference type="EMBL" id="NLR76946.1"/>
    </source>
</evidence>
<dbReference type="Gene3D" id="3.10.640.10">
    <property type="entry name" value="Restriction endonuclease-like alpha-beta roll domain"/>
    <property type="match status" value="1"/>
</dbReference>
<sequence>MALSATVFKCNLQLADLERGHYQDYALTLARHPSETDERLMVRLLAFALYADERLAFGRGLSNEDEAALAQQDYSGELLWWIDVGLPDPKQLRKASRRAQQVVLLVYGGAAADVWWAQQRGELSGLDNLLVWRVSAEDSQAMTRLTQRNMQLQCTLQDGEVWLTDGEHSVTVRLSCLQGDPASRSLKA</sequence>
<dbReference type="PANTHER" id="PTHR38784:SF1">
    <property type="entry name" value="SUCROSE PHOSPHORYLASE"/>
    <property type="match status" value="1"/>
</dbReference>
<gene>
    <name evidence="1" type="ORF">HF682_17390</name>
</gene>
<keyword evidence="2" id="KW-1185">Reference proteome</keyword>
<evidence type="ECO:0000313" key="2">
    <source>
        <dbReference type="Proteomes" id="UP000587991"/>
    </source>
</evidence>